<dbReference type="Pfam" id="PF13406">
    <property type="entry name" value="SLT_2"/>
    <property type="match status" value="1"/>
</dbReference>
<dbReference type="CDD" id="cd13399">
    <property type="entry name" value="Slt35-like"/>
    <property type="match status" value="1"/>
</dbReference>
<gene>
    <name evidence="2" type="ORF">EFK50_17930</name>
</gene>
<proteinExistence type="predicted"/>
<dbReference type="OrthoDB" id="9796191at2"/>
<dbReference type="InterPro" id="IPR031304">
    <property type="entry name" value="SLT_2"/>
</dbReference>
<accession>A0A3N0CD81</accession>
<evidence type="ECO:0000259" key="1">
    <source>
        <dbReference type="Pfam" id="PF13406"/>
    </source>
</evidence>
<dbReference type="InterPro" id="IPR043426">
    <property type="entry name" value="MltB-like"/>
</dbReference>
<dbReference type="EMBL" id="RJSE01000008">
    <property type="protein sequence ID" value="RNL61395.1"/>
    <property type="molecule type" value="Genomic_DNA"/>
</dbReference>
<dbReference type="SUPFAM" id="SSF53955">
    <property type="entry name" value="Lysozyme-like"/>
    <property type="match status" value="1"/>
</dbReference>
<dbReference type="Gene3D" id="1.10.530.10">
    <property type="match status" value="1"/>
</dbReference>
<protein>
    <recommendedName>
        <fullName evidence="1">Transglycosylase SLT domain-containing protein</fullName>
    </recommendedName>
</protein>
<evidence type="ECO:0000313" key="3">
    <source>
        <dbReference type="Proteomes" id="UP000267128"/>
    </source>
</evidence>
<dbReference type="GO" id="GO:0008933">
    <property type="term" value="F:peptidoglycan lytic transglycosylase activity"/>
    <property type="evidence" value="ECO:0007669"/>
    <property type="project" value="TreeGrafter"/>
</dbReference>
<dbReference type="AlphaFoldDB" id="A0A3N0CD81"/>
<evidence type="ECO:0000313" key="2">
    <source>
        <dbReference type="EMBL" id="RNL61395.1"/>
    </source>
</evidence>
<dbReference type="PANTHER" id="PTHR30163:SF8">
    <property type="entry name" value="LYTIC MUREIN TRANSGLYCOSYLASE"/>
    <property type="match status" value="1"/>
</dbReference>
<sequence length="166" mass="17600">MRAYAGAELILKREQPGCHLSWNTLAGIGWIESQHGTLGDRTIGPDGRSSTPIIGPALDGGKFAAIRSTPASAEWHGDDTWEHAVGPLQFISSTWGRWAADGDGDGVADPLDLDDAAVAAGRYLCADAHDLSTGPGWSAAIHSYNHSNEYVLDVLSAANTYAERSR</sequence>
<dbReference type="GO" id="GO:0009253">
    <property type="term" value="P:peptidoglycan catabolic process"/>
    <property type="evidence" value="ECO:0007669"/>
    <property type="project" value="TreeGrafter"/>
</dbReference>
<dbReference type="InterPro" id="IPR023346">
    <property type="entry name" value="Lysozyme-like_dom_sf"/>
</dbReference>
<dbReference type="Proteomes" id="UP000267128">
    <property type="component" value="Unassembled WGS sequence"/>
</dbReference>
<dbReference type="PANTHER" id="PTHR30163">
    <property type="entry name" value="MEMBRANE-BOUND LYTIC MUREIN TRANSGLYCOSYLASE B"/>
    <property type="match status" value="1"/>
</dbReference>
<organism evidence="2 3">
    <name type="scientific">Nocardioides marmoriginsengisoli</name>
    <dbReference type="NCBI Taxonomy" id="661483"/>
    <lineage>
        <taxon>Bacteria</taxon>
        <taxon>Bacillati</taxon>
        <taxon>Actinomycetota</taxon>
        <taxon>Actinomycetes</taxon>
        <taxon>Propionibacteriales</taxon>
        <taxon>Nocardioidaceae</taxon>
        <taxon>Nocardioides</taxon>
    </lineage>
</organism>
<name>A0A3N0CD81_9ACTN</name>
<feature type="domain" description="Transglycosylase SLT" evidence="1">
    <location>
        <begin position="81"/>
        <end position="130"/>
    </location>
</feature>
<keyword evidence="3" id="KW-1185">Reference proteome</keyword>
<reference evidence="2 3" key="1">
    <citation type="submission" date="2018-11" db="EMBL/GenBank/DDBJ databases">
        <authorList>
            <person name="Li F."/>
        </authorList>
    </citation>
    <scope>NUCLEOTIDE SEQUENCE [LARGE SCALE GENOMIC DNA]</scope>
    <source>
        <strain evidence="2 3">Gsoil 097</strain>
    </source>
</reference>
<comment type="caution">
    <text evidence="2">The sequence shown here is derived from an EMBL/GenBank/DDBJ whole genome shotgun (WGS) entry which is preliminary data.</text>
</comment>